<sequence length="189" mass="20495">MKKVVMTLGAVLTMTGVLAGCGANSAYQTPNGTQNVTYRTNSTVPNTSYVPNANSTVPYYSTQQPNIMQNSYTTDKALSKQIADRAASISGVAKAHVVVSRNNVLIGLEADSATTQLKALRKSVYLAVKPLAGGRHVYITTDRRYVTKITNLETRFNTGKGMREFRTDVTGIINDLSSALKRPFQNNAK</sequence>
<evidence type="ECO:0000313" key="3">
    <source>
        <dbReference type="Proteomes" id="UP000823201"/>
    </source>
</evidence>
<dbReference type="Proteomes" id="UP000823201">
    <property type="component" value="Unassembled WGS sequence"/>
</dbReference>
<dbReference type="Pfam" id="PF09580">
    <property type="entry name" value="Spore_YhcN_YlaJ"/>
    <property type="match status" value="1"/>
</dbReference>
<dbReference type="InterPro" id="IPR019076">
    <property type="entry name" value="Spore_lipoprot_YhcN/YlaJ-like"/>
</dbReference>
<evidence type="ECO:0000256" key="1">
    <source>
        <dbReference type="SAM" id="SignalP"/>
    </source>
</evidence>
<name>A0ABS2Q7M3_9BACL</name>
<protein>
    <submittedName>
        <fullName evidence="2">YhcN/YlaJ family sporulation lipoprotein</fullName>
    </submittedName>
</protein>
<dbReference type="EMBL" id="JAFBEV010000005">
    <property type="protein sequence ID" value="MBM7657435.1"/>
    <property type="molecule type" value="Genomic_DNA"/>
</dbReference>
<comment type="caution">
    <text evidence="2">The sequence shown here is derived from an EMBL/GenBank/DDBJ whole genome shotgun (WGS) entry which is preliminary data.</text>
</comment>
<feature type="signal peptide" evidence="1">
    <location>
        <begin position="1"/>
        <end position="19"/>
    </location>
</feature>
<proteinExistence type="predicted"/>
<keyword evidence="1" id="KW-0732">Signal</keyword>
<keyword evidence="3" id="KW-1185">Reference proteome</keyword>
<feature type="chain" id="PRO_5045283988" evidence="1">
    <location>
        <begin position="20"/>
        <end position="189"/>
    </location>
</feature>
<reference evidence="2 3" key="1">
    <citation type="submission" date="2021-01" db="EMBL/GenBank/DDBJ databases">
        <title>Genomic Encyclopedia of Type Strains, Phase IV (KMG-IV): sequencing the most valuable type-strain genomes for metagenomic binning, comparative biology and taxonomic classification.</title>
        <authorList>
            <person name="Goeker M."/>
        </authorList>
    </citation>
    <scope>NUCLEOTIDE SEQUENCE [LARGE SCALE GENOMIC DNA]</scope>
    <source>
        <strain evidence="2 3">DSM 100968</strain>
    </source>
</reference>
<dbReference type="RefSeq" id="WP_205005770.1">
    <property type="nucleotide sequence ID" value="NZ_CBCRXA010000004.1"/>
</dbReference>
<evidence type="ECO:0000313" key="2">
    <source>
        <dbReference type="EMBL" id="MBM7657435.1"/>
    </source>
</evidence>
<organism evidence="2 3">
    <name type="scientific">Sporolactobacillus spathodeae</name>
    <dbReference type="NCBI Taxonomy" id="1465502"/>
    <lineage>
        <taxon>Bacteria</taxon>
        <taxon>Bacillati</taxon>
        <taxon>Bacillota</taxon>
        <taxon>Bacilli</taxon>
        <taxon>Bacillales</taxon>
        <taxon>Sporolactobacillaceae</taxon>
        <taxon>Sporolactobacillus</taxon>
    </lineage>
</organism>
<dbReference type="PROSITE" id="PS51257">
    <property type="entry name" value="PROKAR_LIPOPROTEIN"/>
    <property type="match status" value="1"/>
</dbReference>
<keyword evidence="2" id="KW-0449">Lipoprotein</keyword>
<accession>A0ABS2Q7M3</accession>
<gene>
    <name evidence="2" type="ORF">JOC27_000878</name>
</gene>